<comment type="caution">
    <text evidence="2">The sequence shown here is derived from an EMBL/GenBank/DDBJ whole genome shotgun (WGS) entry which is preliminary data.</text>
</comment>
<proteinExistence type="predicted"/>
<dbReference type="AlphaFoldDB" id="A0A1Y2HXQ9"/>
<keyword evidence="3" id="KW-1185">Reference proteome</keyword>
<feature type="compositionally biased region" description="Low complexity" evidence="1">
    <location>
        <begin position="150"/>
        <end position="171"/>
    </location>
</feature>
<protein>
    <submittedName>
        <fullName evidence="2">Uncharacterized protein</fullName>
    </submittedName>
</protein>
<sequence>MALAMRNSYGETPLDMARRQVEKRVGGVGGATAEMQIKTHDWIAERIGVPKWAAVKQQQSGVVRGPAVPVPLPMPMPVQGRALEAAQGAAIGAAQAYFAQFHQAPFARASVPLPLSSAFPPAVQAPLPLPARGAAVSSPQVVSAPAEQRPVQVSASPSAPAVPVHPDAAQATSIQGSVQGSGLGSAQTSATSSAVGSGQGAPA</sequence>
<dbReference type="EMBL" id="MCFL01000005">
    <property type="protein sequence ID" value="ORZ39388.1"/>
    <property type="molecule type" value="Genomic_DNA"/>
</dbReference>
<organism evidence="2 3">
    <name type="scientific">Catenaria anguillulae PL171</name>
    <dbReference type="NCBI Taxonomy" id="765915"/>
    <lineage>
        <taxon>Eukaryota</taxon>
        <taxon>Fungi</taxon>
        <taxon>Fungi incertae sedis</taxon>
        <taxon>Blastocladiomycota</taxon>
        <taxon>Blastocladiomycetes</taxon>
        <taxon>Blastocladiales</taxon>
        <taxon>Catenariaceae</taxon>
        <taxon>Catenaria</taxon>
    </lineage>
</organism>
<evidence type="ECO:0000256" key="1">
    <source>
        <dbReference type="SAM" id="MobiDB-lite"/>
    </source>
</evidence>
<reference evidence="2 3" key="1">
    <citation type="submission" date="2016-07" db="EMBL/GenBank/DDBJ databases">
        <title>Pervasive Adenine N6-methylation of Active Genes in Fungi.</title>
        <authorList>
            <consortium name="DOE Joint Genome Institute"/>
            <person name="Mondo S.J."/>
            <person name="Dannebaum R.O."/>
            <person name="Kuo R.C."/>
            <person name="Labutti K."/>
            <person name="Haridas S."/>
            <person name="Kuo A."/>
            <person name="Salamov A."/>
            <person name="Ahrendt S.R."/>
            <person name="Lipzen A."/>
            <person name="Sullivan W."/>
            <person name="Andreopoulos W.B."/>
            <person name="Clum A."/>
            <person name="Lindquist E."/>
            <person name="Daum C."/>
            <person name="Ramamoorthy G.K."/>
            <person name="Gryganskyi A."/>
            <person name="Culley D."/>
            <person name="Magnuson J.K."/>
            <person name="James T.Y."/>
            <person name="O'Malley M.A."/>
            <person name="Stajich J.E."/>
            <person name="Spatafora J.W."/>
            <person name="Visel A."/>
            <person name="Grigoriev I.V."/>
        </authorList>
    </citation>
    <scope>NUCLEOTIDE SEQUENCE [LARGE SCALE GENOMIC DNA]</scope>
    <source>
        <strain evidence="2 3">PL171</strain>
    </source>
</reference>
<feature type="region of interest" description="Disordered" evidence="1">
    <location>
        <begin position="140"/>
        <end position="203"/>
    </location>
</feature>
<name>A0A1Y2HXQ9_9FUNG</name>
<evidence type="ECO:0000313" key="3">
    <source>
        <dbReference type="Proteomes" id="UP000193411"/>
    </source>
</evidence>
<dbReference type="Proteomes" id="UP000193411">
    <property type="component" value="Unassembled WGS sequence"/>
</dbReference>
<evidence type="ECO:0000313" key="2">
    <source>
        <dbReference type="EMBL" id="ORZ39388.1"/>
    </source>
</evidence>
<accession>A0A1Y2HXQ9</accession>
<feature type="compositionally biased region" description="Polar residues" evidence="1">
    <location>
        <begin position="172"/>
        <end position="196"/>
    </location>
</feature>
<gene>
    <name evidence="2" type="ORF">BCR44DRAFT_55401</name>
</gene>